<dbReference type="Pfam" id="PF16028">
    <property type="entry name" value="SLC3A2_N"/>
    <property type="match status" value="1"/>
</dbReference>
<dbReference type="GO" id="GO:1903801">
    <property type="term" value="P:L-leucine import across plasma membrane"/>
    <property type="evidence" value="ECO:0007669"/>
    <property type="project" value="TreeGrafter"/>
</dbReference>
<dbReference type="STRING" id="121845.A0A3Q0J085"/>
<dbReference type="InterPro" id="IPR045857">
    <property type="entry name" value="O16G_dom_2"/>
</dbReference>
<dbReference type="GO" id="GO:0016323">
    <property type="term" value="C:basolateral plasma membrane"/>
    <property type="evidence" value="ECO:0007669"/>
    <property type="project" value="TreeGrafter"/>
</dbReference>
<keyword evidence="3" id="KW-0472">Membrane</keyword>
<evidence type="ECO:0000256" key="3">
    <source>
        <dbReference type="SAM" id="Phobius"/>
    </source>
</evidence>
<dbReference type="AlphaFoldDB" id="A0A3Q0J085"/>
<sequence>MAELDGAGDKLFHDESSASLNKDHVEVKFVSPENAKNGDAKINIGDLKSSFAGMGKEELMKFANDPFWVRLRWFLFILFWAIWCGMLFGAIAIIVYAPKCASPLSQEYYDKSPLYEVDVKSFKDGDDKQDGYGDLKGFSSKVDYFKSLGIKQISLSSLLKNNPEDMKGLEVLDFKEIHPTYGTLEDFKDLLNKLKAADIHLLLSFSPDYSSTKHEFFQKSVKKEEPYTNYYVWAPPKGYSSDGTPLAPNNWLSKEGGSAWEWNAERKEFYLHQFGKNQADFNFNNPQVVEYFKEVLDFWLKQGVSGFKLENIEYLLEDVELKNETISSRAGHMHDEYEFYNHQHTAQAPGIAKILDIWGATVHNHTGGVLIVGDSLTENSTHVNLVAHRLEITPTLSGEQLKVIVDKWAKENRITWQWSCADGTLKCAPPALLDALNMVSFLLPGTPITRAGEELGLIAPSLMPWNSLEPNKGFTSGLLPRGGSGPEIDESLSVDVQSKDPTSHLALYKQLVAQRASPAAQFGSLQTLALNNSVFAFTR</sequence>
<dbReference type="RefSeq" id="XP_026681884.1">
    <property type="nucleotide sequence ID" value="XM_026826083.1"/>
</dbReference>
<dbReference type="PANTHER" id="PTHR46673">
    <property type="entry name" value="4F2 CELL-SURFACE ANTIGEN HEAVY CHAIN"/>
    <property type="match status" value="1"/>
</dbReference>
<accession>A0A3Q0J085</accession>
<proteinExistence type="predicted"/>
<dbReference type="GO" id="GO:0005975">
    <property type="term" value="P:carbohydrate metabolic process"/>
    <property type="evidence" value="ECO:0007669"/>
    <property type="project" value="InterPro"/>
</dbReference>
<evidence type="ECO:0000313" key="6">
    <source>
        <dbReference type="RefSeq" id="XP_026681884.1"/>
    </source>
</evidence>
<evidence type="ECO:0000259" key="4">
    <source>
        <dbReference type="SMART" id="SM00642"/>
    </source>
</evidence>
<dbReference type="SUPFAM" id="SSF51445">
    <property type="entry name" value="(Trans)glycosidases"/>
    <property type="match status" value="1"/>
</dbReference>
<dbReference type="KEGG" id="dci:103512673"/>
<dbReference type="GO" id="GO:0015823">
    <property type="term" value="P:phenylalanine transport"/>
    <property type="evidence" value="ECO:0007669"/>
    <property type="project" value="TreeGrafter"/>
</dbReference>
<keyword evidence="5" id="KW-1185">Reference proteome</keyword>
<comment type="catalytic activity">
    <reaction evidence="1">
        <text>Hydrolysis of terminal, non-reducing (1-&gt;4)-linked alpha-D-glucose residues with release of alpha-D-glucose.</text>
        <dbReference type="EC" id="3.2.1.20"/>
    </reaction>
</comment>
<dbReference type="Proteomes" id="UP000079169">
    <property type="component" value="Unplaced"/>
</dbReference>
<keyword evidence="3" id="KW-0812">Transmembrane</keyword>
<dbReference type="GO" id="GO:1904273">
    <property type="term" value="P:L-alanine import across plasma membrane"/>
    <property type="evidence" value="ECO:0007669"/>
    <property type="project" value="TreeGrafter"/>
</dbReference>
<dbReference type="Pfam" id="PF00128">
    <property type="entry name" value="Alpha-amylase"/>
    <property type="match status" value="1"/>
</dbReference>
<dbReference type="PaxDb" id="121845-A0A3Q0J085"/>
<dbReference type="GO" id="GO:0015180">
    <property type="term" value="F:L-alanine transmembrane transporter activity"/>
    <property type="evidence" value="ECO:0007669"/>
    <property type="project" value="TreeGrafter"/>
</dbReference>
<dbReference type="GO" id="GO:0015173">
    <property type="term" value="F:aromatic amino acid transmembrane transporter activity"/>
    <property type="evidence" value="ECO:0007669"/>
    <property type="project" value="TreeGrafter"/>
</dbReference>
<reference evidence="6" key="1">
    <citation type="submission" date="2025-08" db="UniProtKB">
        <authorList>
            <consortium name="RefSeq"/>
        </authorList>
    </citation>
    <scope>IDENTIFICATION</scope>
</reference>
<dbReference type="GO" id="GO:0016324">
    <property type="term" value="C:apical plasma membrane"/>
    <property type="evidence" value="ECO:0007669"/>
    <property type="project" value="TreeGrafter"/>
</dbReference>
<dbReference type="SMART" id="SM00642">
    <property type="entry name" value="Aamy"/>
    <property type="match status" value="1"/>
</dbReference>
<evidence type="ECO:0000313" key="5">
    <source>
        <dbReference type="Proteomes" id="UP000079169"/>
    </source>
</evidence>
<dbReference type="Gene3D" id="3.90.400.10">
    <property type="entry name" value="Oligo-1,6-glucosidase, Domain 2"/>
    <property type="match status" value="1"/>
</dbReference>
<dbReference type="InterPro" id="IPR006047">
    <property type="entry name" value="GH13_cat_dom"/>
</dbReference>
<name>A0A3Q0J085_DIACI</name>
<dbReference type="InterPro" id="IPR042280">
    <property type="entry name" value="SLC3A2"/>
</dbReference>
<dbReference type="EC" id="3.2.1.20" evidence="2"/>
<dbReference type="InterPro" id="IPR031984">
    <property type="entry name" value="SLC3A2_N"/>
</dbReference>
<keyword evidence="3" id="KW-1133">Transmembrane helix</keyword>
<gene>
    <name evidence="6" type="primary">LOC103512673</name>
</gene>
<protein>
    <recommendedName>
        <fullName evidence="2">alpha-glucosidase</fullName>
        <ecNumber evidence="2">3.2.1.20</ecNumber>
    </recommendedName>
</protein>
<dbReference type="GO" id="GO:0004558">
    <property type="term" value="F:alpha-1,4-glucosidase activity"/>
    <property type="evidence" value="ECO:0007669"/>
    <property type="project" value="UniProtKB-EC"/>
</dbReference>
<dbReference type="GO" id="GO:0015190">
    <property type="term" value="F:L-leucine transmembrane transporter activity"/>
    <property type="evidence" value="ECO:0007669"/>
    <property type="project" value="TreeGrafter"/>
</dbReference>
<dbReference type="Gene3D" id="3.20.20.80">
    <property type="entry name" value="Glycosidases"/>
    <property type="match status" value="2"/>
</dbReference>
<dbReference type="GeneID" id="103512673"/>
<evidence type="ECO:0000256" key="1">
    <source>
        <dbReference type="ARBA" id="ARBA00001657"/>
    </source>
</evidence>
<dbReference type="InterPro" id="IPR017853">
    <property type="entry name" value="GH"/>
</dbReference>
<evidence type="ECO:0000256" key="2">
    <source>
        <dbReference type="ARBA" id="ARBA00012741"/>
    </source>
</evidence>
<dbReference type="PANTHER" id="PTHR46673:SF1">
    <property type="entry name" value="4F2 CELL-SURFACE ANTIGEN HEAVY CHAIN"/>
    <property type="match status" value="1"/>
</dbReference>
<feature type="domain" description="Glycosyl hydrolase family 13 catalytic" evidence="4">
    <location>
        <begin position="116"/>
        <end position="515"/>
    </location>
</feature>
<organism evidence="5 6">
    <name type="scientific">Diaphorina citri</name>
    <name type="common">Asian citrus psyllid</name>
    <dbReference type="NCBI Taxonomy" id="121845"/>
    <lineage>
        <taxon>Eukaryota</taxon>
        <taxon>Metazoa</taxon>
        <taxon>Ecdysozoa</taxon>
        <taxon>Arthropoda</taxon>
        <taxon>Hexapoda</taxon>
        <taxon>Insecta</taxon>
        <taxon>Pterygota</taxon>
        <taxon>Neoptera</taxon>
        <taxon>Paraneoptera</taxon>
        <taxon>Hemiptera</taxon>
        <taxon>Sternorrhyncha</taxon>
        <taxon>Psylloidea</taxon>
        <taxon>Psyllidae</taxon>
        <taxon>Diaphorininae</taxon>
        <taxon>Diaphorina</taxon>
    </lineage>
</organism>
<feature type="transmembrane region" description="Helical" evidence="3">
    <location>
        <begin position="73"/>
        <end position="97"/>
    </location>
</feature>